<dbReference type="GO" id="GO:0006412">
    <property type="term" value="P:translation"/>
    <property type="evidence" value="ECO:0007669"/>
    <property type="project" value="UniProtKB-KW"/>
</dbReference>
<dbReference type="EC" id="4.2.-.-" evidence="4"/>
<dbReference type="RefSeq" id="WP_066783230.1">
    <property type="nucleotide sequence ID" value="NZ_LWQS01000033.1"/>
</dbReference>
<dbReference type="InterPro" id="IPR007214">
    <property type="entry name" value="YbaK/aa-tRNA-synth-assoc-dom"/>
</dbReference>
<sequence length="162" mass="16856">MADKLNSMRLLDRQRITYTVHENDPAAPDAVAVAAAIGVPAAQVFKTLVVLGAGARPALAMVPADCQLDLKRLAVVAGVKRFDMAPHAEAERLTGLRVGGIGALALTAKRWPSYLDESALMHPIIYVNAGQRGVMIGIAPSDLVRVVGAIIGAIAAPVSSSL</sequence>
<dbReference type="STRING" id="1707952.A6A03_08700"/>
<evidence type="ECO:0000256" key="4">
    <source>
        <dbReference type="PIRNR" id="PIRNR006181"/>
    </source>
</evidence>
<feature type="domain" description="YbaK/aminoacyl-tRNA synthetase-associated" evidence="5">
    <location>
        <begin position="25"/>
        <end position="145"/>
    </location>
</feature>
<organism evidence="6 7">
    <name type="scientific">Chloroflexus islandicus</name>
    <dbReference type="NCBI Taxonomy" id="1707952"/>
    <lineage>
        <taxon>Bacteria</taxon>
        <taxon>Bacillati</taxon>
        <taxon>Chloroflexota</taxon>
        <taxon>Chloroflexia</taxon>
        <taxon>Chloroflexales</taxon>
        <taxon>Chloroflexineae</taxon>
        <taxon>Chloroflexaceae</taxon>
        <taxon>Chloroflexus</taxon>
    </lineage>
</organism>
<dbReference type="PANTHER" id="PTHR30411">
    <property type="entry name" value="CYTOPLASMIC PROTEIN"/>
    <property type="match status" value="1"/>
</dbReference>
<dbReference type="PIRSF" id="PIRSF006181">
    <property type="entry name" value="EbsC_YbaK"/>
    <property type="match status" value="1"/>
</dbReference>
<evidence type="ECO:0000259" key="5">
    <source>
        <dbReference type="Pfam" id="PF04073"/>
    </source>
</evidence>
<comment type="caution">
    <text evidence="6">The sequence shown here is derived from an EMBL/GenBank/DDBJ whole genome shotgun (WGS) entry which is preliminary data.</text>
</comment>
<evidence type="ECO:0000256" key="1">
    <source>
        <dbReference type="ARBA" id="ARBA00009798"/>
    </source>
</evidence>
<evidence type="ECO:0000256" key="2">
    <source>
        <dbReference type="ARBA" id="ARBA00022917"/>
    </source>
</evidence>
<dbReference type="GO" id="GO:0002161">
    <property type="term" value="F:aminoacyl-tRNA deacylase activity"/>
    <property type="evidence" value="ECO:0007669"/>
    <property type="project" value="InterPro"/>
</dbReference>
<gene>
    <name evidence="6" type="ORF">A6A03_08700</name>
</gene>
<dbReference type="GO" id="GO:0016829">
    <property type="term" value="F:lyase activity"/>
    <property type="evidence" value="ECO:0007669"/>
    <property type="project" value="UniProtKB-KW"/>
</dbReference>
<keyword evidence="2 4" id="KW-0648">Protein biosynthesis</keyword>
<dbReference type="PANTHER" id="PTHR30411:SF0">
    <property type="entry name" value="CYS-TRNA(PRO)_CYS-TRNA(CYS) DEACYLASE YBAK"/>
    <property type="match status" value="1"/>
</dbReference>
<dbReference type="Pfam" id="PF04073">
    <property type="entry name" value="tRNA_edit"/>
    <property type="match status" value="1"/>
</dbReference>
<dbReference type="Proteomes" id="UP000078287">
    <property type="component" value="Unassembled WGS sequence"/>
</dbReference>
<name>A0A178MJD1_9CHLR</name>
<evidence type="ECO:0000256" key="3">
    <source>
        <dbReference type="ARBA" id="ARBA00023239"/>
    </source>
</evidence>
<accession>A0A178MJD1</accession>
<dbReference type="Gene3D" id="3.90.960.10">
    <property type="entry name" value="YbaK/aminoacyl-tRNA synthetase-associated domain"/>
    <property type="match status" value="1"/>
</dbReference>
<dbReference type="InterPro" id="IPR036754">
    <property type="entry name" value="YbaK/aa-tRNA-synt-asso_dom_sf"/>
</dbReference>
<evidence type="ECO:0000313" key="6">
    <source>
        <dbReference type="EMBL" id="OAN48257.1"/>
    </source>
</evidence>
<reference evidence="6 7" key="1">
    <citation type="submission" date="2016-04" db="EMBL/GenBank/DDBJ databases">
        <title>Chloroflexus islandicus sp. nov., a thermophilic filamentous anoxygenic phototrophic bacterium from geyser Strokkur (Iceland).</title>
        <authorList>
            <person name="Gaisin V.A."/>
            <person name="Kalashnikov A.M."/>
            <person name="Sukhacheva M.V."/>
            <person name="Grouzdev D.S."/>
            <person name="Ivanov T.M."/>
            <person name="Kuznetsov B."/>
            <person name="Gorlenko V.M."/>
        </authorList>
    </citation>
    <scope>NUCLEOTIDE SEQUENCE [LARGE SCALE GENOMIC DNA]</scope>
    <source>
        <strain evidence="7">isl-2</strain>
    </source>
</reference>
<keyword evidence="7" id="KW-1185">Reference proteome</keyword>
<dbReference type="InterPro" id="IPR004369">
    <property type="entry name" value="Prolyl-tRNA_editing_YbaK/EbsC"/>
</dbReference>
<evidence type="ECO:0000313" key="7">
    <source>
        <dbReference type="Proteomes" id="UP000078287"/>
    </source>
</evidence>
<dbReference type="CDD" id="cd00002">
    <property type="entry name" value="YbaK_deacylase"/>
    <property type="match status" value="1"/>
</dbReference>
<dbReference type="AlphaFoldDB" id="A0A178MJD1"/>
<proteinExistence type="inferred from homology"/>
<comment type="similarity">
    <text evidence="1 4">Belongs to the prolyl-tRNA editing family. YbaK/EbsC subfamily.</text>
</comment>
<dbReference type="EMBL" id="LWQS01000033">
    <property type="protein sequence ID" value="OAN48257.1"/>
    <property type="molecule type" value="Genomic_DNA"/>
</dbReference>
<dbReference type="OrthoDB" id="9809296at2"/>
<keyword evidence="3 4" id="KW-0456">Lyase</keyword>
<dbReference type="SUPFAM" id="SSF55826">
    <property type="entry name" value="YbaK/ProRS associated domain"/>
    <property type="match status" value="1"/>
</dbReference>
<protein>
    <recommendedName>
        <fullName evidence="4">Cys-tRNA(Pro)/Cys-tRNA(Cys) deacylase</fullName>
        <ecNumber evidence="4">4.2.-.-</ecNumber>
    </recommendedName>
</protein>